<dbReference type="HOGENOM" id="CLU_063203_3_3_10"/>
<sequence>MINSIYRLFYEKQPESIDAFTPVDNLSVTFLNPYSLYKAVPSELYENFTYIGSDAVLPLYLNKLFNAKPFSRFSFDMSSVAPYIMGYAVEKKKSIYLLGADDSSINKFVENIRFDYPQLNIIGFHNGYISSCKSEVFTEIIQKQPDLVIIGMGTPLQDSTSVELRQFGYKGAIYTCGGFFHQGASNLYYFPKWVNRLNIRALYRIVQEPYVLKRIVCYWPKFIFTYSRFLMRYRKQLKDK</sequence>
<keyword evidence="1" id="KW-0328">Glycosyltransferase</keyword>
<keyword evidence="4" id="KW-1185">Reference proteome</keyword>
<comment type="caution">
    <text evidence="3">The sequence shown here is derived from an EMBL/GenBank/DDBJ whole genome shotgun (WGS) entry which is preliminary data.</text>
</comment>
<dbReference type="RefSeq" id="WP_007219847.1">
    <property type="nucleotide sequence ID" value="NZ_JH724101.1"/>
</dbReference>
<dbReference type="EMBL" id="AGXG01000163">
    <property type="protein sequence ID" value="EIY16482.1"/>
    <property type="molecule type" value="Genomic_DNA"/>
</dbReference>
<dbReference type="Proteomes" id="UP000003741">
    <property type="component" value="Unassembled WGS sequence"/>
</dbReference>
<evidence type="ECO:0000313" key="3">
    <source>
        <dbReference type="EMBL" id="EIY16482.1"/>
    </source>
</evidence>
<dbReference type="AlphaFoldDB" id="I8UU11"/>
<dbReference type="Pfam" id="PF03808">
    <property type="entry name" value="Glyco_tran_WecG"/>
    <property type="match status" value="1"/>
</dbReference>
<dbReference type="PATRIC" id="fig|997874.3.peg.6488"/>
<proteinExistence type="predicted"/>
<dbReference type="CDD" id="cd06533">
    <property type="entry name" value="Glyco_transf_WecG_TagA"/>
    <property type="match status" value="1"/>
</dbReference>
<dbReference type="PANTHER" id="PTHR34136:SF1">
    <property type="entry name" value="UDP-N-ACETYL-D-MANNOSAMINURONIC ACID TRANSFERASE"/>
    <property type="match status" value="1"/>
</dbReference>
<gene>
    <name evidence="3" type="ORF">HMPREF1062_06316</name>
</gene>
<accession>I8UU11</accession>
<dbReference type="GO" id="GO:0016758">
    <property type="term" value="F:hexosyltransferase activity"/>
    <property type="evidence" value="ECO:0007669"/>
    <property type="project" value="TreeGrafter"/>
</dbReference>
<dbReference type="InterPro" id="IPR004629">
    <property type="entry name" value="WecG_TagA_CpsF"/>
</dbReference>
<evidence type="ECO:0000256" key="1">
    <source>
        <dbReference type="ARBA" id="ARBA00022676"/>
    </source>
</evidence>
<reference evidence="3 4" key="1">
    <citation type="submission" date="2012-02" db="EMBL/GenBank/DDBJ databases">
        <title>The Genome Sequence of Bacteroides cellulosilyticus CL02T12C19.</title>
        <authorList>
            <consortium name="The Broad Institute Genome Sequencing Platform"/>
            <person name="Earl A."/>
            <person name="Ward D."/>
            <person name="Feldgarden M."/>
            <person name="Gevers D."/>
            <person name="Zitomersky N.L."/>
            <person name="Coyne M.J."/>
            <person name="Comstock L.E."/>
            <person name="Young S.K."/>
            <person name="Zeng Q."/>
            <person name="Gargeya S."/>
            <person name="Fitzgerald M."/>
            <person name="Haas B."/>
            <person name="Abouelleil A."/>
            <person name="Alvarado L."/>
            <person name="Arachchi H.M."/>
            <person name="Berlin A."/>
            <person name="Chapman S.B."/>
            <person name="Gearin G."/>
            <person name="Goldberg J."/>
            <person name="Griggs A."/>
            <person name="Gujja S."/>
            <person name="Hansen M."/>
            <person name="Heiman D."/>
            <person name="Howarth C."/>
            <person name="Larimer J."/>
            <person name="Lui A."/>
            <person name="MacDonald P.J.P."/>
            <person name="McCowen C."/>
            <person name="Montmayeur A."/>
            <person name="Murphy C."/>
            <person name="Neiman D."/>
            <person name="Pearson M."/>
            <person name="Priest M."/>
            <person name="Roberts A."/>
            <person name="Saif S."/>
            <person name="Shea T."/>
            <person name="Sisk P."/>
            <person name="Stolte C."/>
            <person name="Sykes S."/>
            <person name="Wortman J."/>
            <person name="Nusbaum C."/>
            <person name="Birren B."/>
        </authorList>
    </citation>
    <scope>NUCLEOTIDE SEQUENCE [LARGE SCALE GENOMIC DNA]</scope>
    <source>
        <strain evidence="3 4">CL02T12C19</strain>
    </source>
</reference>
<evidence type="ECO:0000313" key="4">
    <source>
        <dbReference type="Proteomes" id="UP000003741"/>
    </source>
</evidence>
<dbReference type="PANTHER" id="PTHR34136">
    <property type="match status" value="1"/>
</dbReference>
<organism evidence="3 4">
    <name type="scientific">Bacteroides cellulosilyticus CL02T12C19</name>
    <dbReference type="NCBI Taxonomy" id="997874"/>
    <lineage>
        <taxon>Bacteria</taxon>
        <taxon>Pseudomonadati</taxon>
        <taxon>Bacteroidota</taxon>
        <taxon>Bacteroidia</taxon>
        <taxon>Bacteroidales</taxon>
        <taxon>Bacteroidaceae</taxon>
        <taxon>Bacteroides</taxon>
    </lineage>
</organism>
<dbReference type="OrthoDB" id="9771846at2"/>
<keyword evidence="2 3" id="KW-0808">Transferase</keyword>
<evidence type="ECO:0000256" key="2">
    <source>
        <dbReference type="ARBA" id="ARBA00022679"/>
    </source>
</evidence>
<name>I8UU11_9BACE</name>
<protein>
    <submittedName>
        <fullName evidence="3">WecB/TagA/CpsF family glycosyl transferase</fullName>
    </submittedName>
</protein>